<dbReference type="SUPFAM" id="SSF55961">
    <property type="entry name" value="Bet v1-like"/>
    <property type="match status" value="1"/>
</dbReference>
<dbReference type="GO" id="GO:0051537">
    <property type="term" value="F:2 iron, 2 sulfur cluster binding"/>
    <property type="evidence" value="ECO:0007669"/>
    <property type="project" value="UniProtKB-KW"/>
</dbReference>
<dbReference type="InterPro" id="IPR017941">
    <property type="entry name" value="Rieske_2Fe-2S"/>
</dbReference>
<keyword evidence="2 11" id="KW-0812">Transmembrane</keyword>
<evidence type="ECO:0000256" key="10">
    <source>
        <dbReference type="SAM" id="MobiDB-lite"/>
    </source>
</evidence>
<keyword evidence="7" id="KW-0408">Iron</keyword>
<proteinExistence type="predicted"/>
<feature type="compositionally biased region" description="Low complexity" evidence="10">
    <location>
        <begin position="15"/>
        <end position="42"/>
    </location>
</feature>
<evidence type="ECO:0000256" key="11">
    <source>
        <dbReference type="SAM" id="Phobius"/>
    </source>
</evidence>
<evidence type="ECO:0000313" key="13">
    <source>
        <dbReference type="EMBL" id="KAK9835403.1"/>
    </source>
</evidence>
<dbReference type="GO" id="GO:0005737">
    <property type="term" value="C:cytoplasm"/>
    <property type="evidence" value="ECO:0007669"/>
    <property type="project" value="TreeGrafter"/>
</dbReference>
<keyword evidence="6" id="KW-0560">Oxidoreductase</keyword>
<accession>A0AAW1RNV9</accession>
<name>A0AAW1RNV9_9CHLO</name>
<evidence type="ECO:0000256" key="6">
    <source>
        <dbReference type="ARBA" id="ARBA00023002"/>
    </source>
</evidence>
<dbReference type="InterPro" id="IPR036922">
    <property type="entry name" value="Rieske_2Fe-2S_sf"/>
</dbReference>
<gene>
    <name evidence="13" type="ORF">WJX81_007403</name>
</gene>
<feature type="region of interest" description="Disordered" evidence="10">
    <location>
        <begin position="1"/>
        <end position="43"/>
    </location>
</feature>
<dbReference type="PANTHER" id="PTHR21266:SF32">
    <property type="entry name" value="CHOLESTEROL 7-DESATURASE NVD"/>
    <property type="match status" value="1"/>
</dbReference>
<keyword evidence="5 11" id="KW-1133">Transmembrane helix</keyword>
<dbReference type="Proteomes" id="UP001445335">
    <property type="component" value="Unassembled WGS sequence"/>
</dbReference>
<dbReference type="Gene3D" id="2.102.10.10">
    <property type="entry name" value="Rieske [2Fe-2S] iron-sulphur domain"/>
    <property type="match status" value="1"/>
</dbReference>
<evidence type="ECO:0000313" key="14">
    <source>
        <dbReference type="Proteomes" id="UP001445335"/>
    </source>
</evidence>
<feature type="domain" description="Rieske" evidence="12">
    <location>
        <begin position="53"/>
        <end position="167"/>
    </location>
</feature>
<keyword evidence="8" id="KW-0411">Iron-sulfur</keyword>
<evidence type="ECO:0000256" key="3">
    <source>
        <dbReference type="ARBA" id="ARBA00022714"/>
    </source>
</evidence>
<dbReference type="GO" id="GO:0016020">
    <property type="term" value="C:membrane"/>
    <property type="evidence" value="ECO:0007669"/>
    <property type="project" value="UniProtKB-SubCell"/>
</dbReference>
<dbReference type="EMBL" id="JALJOU010000028">
    <property type="protein sequence ID" value="KAK9835403.1"/>
    <property type="molecule type" value="Genomic_DNA"/>
</dbReference>
<reference evidence="13 14" key="1">
    <citation type="journal article" date="2024" name="Nat. Commun.">
        <title>Phylogenomics reveals the evolutionary origins of lichenization in chlorophyte algae.</title>
        <authorList>
            <person name="Puginier C."/>
            <person name="Libourel C."/>
            <person name="Otte J."/>
            <person name="Skaloud P."/>
            <person name="Haon M."/>
            <person name="Grisel S."/>
            <person name="Petersen M."/>
            <person name="Berrin J.G."/>
            <person name="Delaux P.M."/>
            <person name="Dal Grande F."/>
            <person name="Keller J."/>
        </authorList>
    </citation>
    <scope>NUCLEOTIDE SEQUENCE [LARGE SCALE GENOMIC DNA]</scope>
    <source>
        <strain evidence="13 14">SAG 245.80</strain>
    </source>
</reference>
<evidence type="ECO:0000256" key="5">
    <source>
        <dbReference type="ARBA" id="ARBA00022989"/>
    </source>
</evidence>
<protein>
    <recommendedName>
        <fullName evidence="12">Rieske domain-containing protein</fullName>
    </recommendedName>
</protein>
<evidence type="ECO:0000256" key="1">
    <source>
        <dbReference type="ARBA" id="ARBA00004370"/>
    </source>
</evidence>
<dbReference type="SUPFAM" id="SSF50022">
    <property type="entry name" value="ISP domain"/>
    <property type="match status" value="1"/>
</dbReference>
<keyword evidence="14" id="KW-1185">Reference proteome</keyword>
<feature type="transmembrane region" description="Helical" evidence="11">
    <location>
        <begin position="473"/>
        <end position="493"/>
    </location>
</feature>
<dbReference type="InterPro" id="IPR050584">
    <property type="entry name" value="Cholesterol_7-desaturase"/>
</dbReference>
<comment type="caution">
    <text evidence="13">The sequence shown here is derived from an EMBL/GenBank/DDBJ whole genome shotgun (WGS) entry which is preliminary data.</text>
</comment>
<organism evidence="13 14">
    <name type="scientific">Elliptochloris bilobata</name>
    <dbReference type="NCBI Taxonomy" id="381761"/>
    <lineage>
        <taxon>Eukaryota</taxon>
        <taxon>Viridiplantae</taxon>
        <taxon>Chlorophyta</taxon>
        <taxon>core chlorophytes</taxon>
        <taxon>Trebouxiophyceae</taxon>
        <taxon>Trebouxiophyceae incertae sedis</taxon>
        <taxon>Elliptochloris clade</taxon>
        <taxon>Elliptochloris</taxon>
    </lineage>
</organism>
<sequence>MKNSARVNFREAGKEAQAQDAAAVATQQSALAPEDAPAPAAPEQGSFNWYKNWYPVAIADDLDPLKPFATKLLGKELVVWRDAEGQWRCFQDKCPHRLAPLSEGRIEPSDGTLQCSYHGWRYSGSGTAAAIPQAHFDGEQVERTAIASKRSCVASYPTQVLLGMIWVWPESGLVAFIESAAVEPAVNQRVRDIDPGKVALTTNQNYVRDFTVAYDILYENISDQSHVPFAHHGVANNRTSPWAAHFAVTNVKGDLGSADGYMYDLEWSPDAINPPIRQRVRGVPPTYIEYFTPKENGAFTALWFHVVPLDEHTTRVFNHAVIVQPMHPALKALAAARPRWIDHMLLNEIFDGDMAYLAKASQYAKERDPGGNTWAQDYYLPAGADKSAIAFRKWYHGRGAGGYVRAAGGTPSRPPQLTREQIMDRWHQHTAHCPSCSKALARARGGQQVMAALAAAMVLLTAARLGVGAAPASLAAIGPMAAAAGALAFSRLLTRKLQAWIWR</sequence>
<keyword evidence="4" id="KW-0479">Metal-binding</keyword>
<evidence type="ECO:0000259" key="12">
    <source>
        <dbReference type="PROSITE" id="PS51296"/>
    </source>
</evidence>
<evidence type="ECO:0000256" key="2">
    <source>
        <dbReference type="ARBA" id="ARBA00022692"/>
    </source>
</evidence>
<dbReference type="AlphaFoldDB" id="A0AAW1RNV9"/>
<dbReference type="PROSITE" id="PS51296">
    <property type="entry name" value="RIESKE"/>
    <property type="match status" value="1"/>
</dbReference>
<keyword evidence="3" id="KW-0001">2Fe-2S</keyword>
<dbReference type="Pfam" id="PF00355">
    <property type="entry name" value="Rieske"/>
    <property type="match status" value="1"/>
</dbReference>
<evidence type="ECO:0000256" key="4">
    <source>
        <dbReference type="ARBA" id="ARBA00022723"/>
    </source>
</evidence>
<dbReference type="PANTHER" id="PTHR21266">
    <property type="entry name" value="IRON-SULFUR DOMAIN CONTAINING PROTEIN"/>
    <property type="match status" value="1"/>
</dbReference>
<dbReference type="GO" id="GO:0046872">
    <property type="term" value="F:metal ion binding"/>
    <property type="evidence" value="ECO:0007669"/>
    <property type="project" value="UniProtKB-KW"/>
</dbReference>
<keyword evidence="9 11" id="KW-0472">Membrane</keyword>
<evidence type="ECO:0000256" key="9">
    <source>
        <dbReference type="ARBA" id="ARBA00023136"/>
    </source>
</evidence>
<comment type="subcellular location">
    <subcellularLocation>
        <location evidence="1">Membrane</location>
    </subcellularLocation>
</comment>
<dbReference type="Gene3D" id="3.90.380.10">
    <property type="entry name" value="Naphthalene 1,2-dioxygenase Alpha Subunit, Chain A, domain 1"/>
    <property type="match status" value="1"/>
</dbReference>
<evidence type="ECO:0000256" key="8">
    <source>
        <dbReference type="ARBA" id="ARBA00023014"/>
    </source>
</evidence>
<dbReference type="GO" id="GO:0016491">
    <property type="term" value="F:oxidoreductase activity"/>
    <property type="evidence" value="ECO:0007669"/>
    <property type="project" value="UniProtKB-KW"/>
</dbReference>
<evidence type="ECO:0000256" key="7">
    <source>
        <dbReference type="ARBA" id="ARBA00023004"/>
    </source>
</evidence>